<keyword evidence="1" id="KW-0472">Membrane</keyword>
<feature type="transmembrane region" description="Helical" evidence="1">
    <location>
        <begin position="70"/>
        <end position="97"/>
    </location>
</feature>
<evidence type="ECO:0000313" key="2">
    <source>
        <dbReference type="EMBL" id="SEU42530.1"/>
    </source>
</evidence>
<evidence type="ECO:0000256" key="1">
    <source>
        <dbReference type="SAM" id="Phobius"/>
    </source>
</evidence>
<accession>A0A1I0LMW3</accession>
<dbReference type="RefSeq" id="WP_091092387.1">
    <property type="nucleotide sequence ID" value="NZ_FOHX01000020.1"/>
</dbReference>
<dbReference type="EMBL" id="FOHX01000020">
    <property type="protein sequence ID" value="SEU42530.1"/>
    <property type="molecule type" value="Genomic_DNA"/>
</dbReference>
<keyword evidence="1" id="KW-1133">Transmembrane helix</keyword>
<dbReference type="STRING" id="568860.SAMN05421811_12070"/>
<keyword evidence="1" id="KW-0812">Transmembrane</keyword>
<keyword evidence="3" id="KW-1185">Reference proteome</keyword>
<organism evidence="2 3">
    <name type="scientific">Nonomuraea wenchangensis</name>
    <dbReference type="NCBI Taxonomy" id="568860"/>
    <lineage>
        <taxon>Bacteria</taxon>
        <taxon>Bacillati</taxon>
        <taxon>Actinomycetota</taxon>
        <taxon>Actinomycetes</taxon>
        <taxon>Streptosporangiales</taxon>
        <taxon>Streptosporangiaceae</taxon>
        <taxon>Nonomuraea</taxon>
    </lineage>
</organism>
<name>A0A1I0LMW3_9ACTN</name>
<reference evidence="2 3" key="1">
    <citation type="submission" date="2016-10" db="EMBL/GenBank/DDBJ databases">
        <authorList>
            <person name="de Groot N.N."/>
        </authorList>
    </citation>
    <scope>NUCLEOTIDE SEQUENCE [LARGE SCALE GENOMIC DNA]</scope>
    <source>
        <strain evidence="2 3">CGMCC 4.5598</strain>
    </source>
</reference>
<proteinExistence type="predicted"/>
<gene>
    <name evidence="2" type="ORF">SAMN05421811_12070</name>
</gene>
<dbReference type="Proteomes" id="UP000199361">
    <property type="component" value="Unassembled WGS sequence"/>
</dbReference>
<evidence type="ECO:0000313" key="3">
    <source>
        <dbReference type="Proteomes" id="UP000199361"/>
    </source>
</evidence>
<sequence>MIRRPHPRFSAAEIAVMVYAAVIVAAGAVSLAGVLMGKDTVVLWPLALVSLPLSVLWGELATFDAVPDELWWLVPFLLWATLLLTGLAQPGIIWGLLRRRRRREQSPRG</sequence>
<feature type="transmembrane region" description="Helical" evidence="1">
    <location>
        <begin position="14"/>
        <end position="34"/>
    </location>
</feature>
<dbReference type="AlphaFoldDB" id="A0A1I0LMW3"/>
<feature type="transmembrane region" description="Helical" evidence="1">
    <location>
        <begin position="41"/>
        <end position="58"/>
    </location>
</feature>
<protein>
    <submittedName>
        <fullName evidence="2">Uncharacterized protein</fullName>
    </submittedName>
</protein>